<dbReference type="AlphaFoldDB" id="J5UL92"/>
<dbReference type="RefSeq" id="WP_009530608.1">
    <property type="nucleotide sequence ID" value="NZ_ALNK01000015.1"/>
</dbReference>
<name>J5UL92_9FIRM</name>
<accession>J5UL92</accession>
<organism evidence="1 2">
    <name type="scientific">Peptoanaerobacter stomatis</name>
    <dbReference type="NCBI Taxonomy" id="796937"/>
    <lineage>
        <taxon>Bacteria</taxon>
        <taxon>Bacillati</taxon>
        <taxon>Bacillota</taxon>
        <taxon>Clostridia</taxon>
        <taxon>Peptostreptococcales</taxon>
        <taxon>Filifactoraceae</taxon>
        <taxon>Peptoanaerobacter</taxon>
    </lineage>
</organism>
<protein>
    <submittedName>
        <fullName evidence="1">Uncharacterized protein</fullName>
    </submittedName>
</protein>
<evidence type="ECO:0000313" key="1">
    <source>
        <dbReference type="EMBL" id="EJU23404.1"/>
    </source>
</evidence>
<keyword evidence="2" id="KW-1185">Reference proteome</keyword>
<reference evidence="1 2" key="1">
    <citation type="submission" date="2012-07" db="EMBL/GenBank/DDBJ databases">
        <authorList>
            <person name="Durkin A.S."/>
            <person name="McCorrison J."/>
            <person name="Torralba M."/>
            <person name="Gillis M."/>
            <person name="Methe B."/>
            <person name="Sutton G."/>
            <person name="Nelson K.E."/>
        </authorList>
    </citation>
    <scope>NUCLEOTIDE SEQUENCE [LARGE SCALE GENOMIC DNA]</scope>
    <source>
        <strain evidence="1 2">OBRC8</strain>
    </source>
</reference>
<dbReference type="EMBL" id="ALNK01000015">
    <property type="protein sequence ID" value="EJU23404.1"/>
    <property type="molecule type" value="Genomic_DNA"/>
</dbReference>
<gene>
    <name evidence="1" type="ORF">HMPREF1143_2117</name>
</gene>
<evidence type="ECO:0000313" key="2">
    <source>
        <dbReference type="Proteomes" id="UP000005244"/>
    </source>
</evidence>
<proteinExistence type="predicted"/>
<dbReference type="PATRIC" id="fig|796941.3.peg.755"/>
<comment type="caution">
    <text evidence="1">The sequence shown here is derived from an EMBL/GenBank/DDBJ whole genome shotgun (WGS) entry which is preliminary data.</text>
</comment>
<dbReference type="Proteomes" id="UP000005244">
    <property type="component" value="Unassembled WGS sequence"/>
</dbReference>
<sequence>MDFDLRTCDAAYYFVLDFMGMTPDEYITERIINCENDFETFWSRNIGRIKSVDISGLRLMAFHVVSSLDECREIKENGLMNLQSVLSKETILKKKLLEKAGVAFDIPNKLVSCNGNTYDIDYEKYKGHHFLIGIDEKLNRVAHRVYYDFCVNGFMANDNVFNYGTNIHERPEFLMTLGELFPQTEKVESFWRAKSKSYRVDFYATVDQVHRFNFELDEYRNPPYEEWFVLDDDMKLKKWMLSHAIDRANDDLGMTILYIKDDVIIPANQIIDISEL</sequence>